<dbReference type="SUPFAM" id="SSF63737">
    <property type="entry name" value="Leukotriene A4 hydrolase N-terminal domain"/>
    <property type="match status" value="1"/>
</dbReference>
<dbReference type="Gene3D" id="2.60.40.1730">
    <property type="entry name" value="tricorn interacting facor f3 domain"/>
    <property type="match status" value="1"/>
</dbReference>
<evidence type="ECO:0000256" key="10">
    <source>
        <dbReference type="ARBA" id="ARBA00022989"/>
    </source>
</evidence>
<dbReference type="InterPro" id="IPR001930">
    <property type="entry name" value="Peptidase_M1"/>
</dbReference>
<evidence type="ECO:0000256" key="6">
    <source>
        <dbReference type="ARBA" id="ARBA00022723"/>
    </source>
</evidence>
<dbReference type="InterPro" id="IPR014782">
    <property type="entry name" value="Peptidase_M1_dom"/>
</dbReference>
<evidence type="ECO:0000256" key="8">
    <source>
        <dbReference type="ARBA" id="ARBA00022833"/>
    </source>
</evidence>
<evidence type="ECO:0000256" key="2">
    <source>
        <dbReference type="ARBA" id="ARBA00004606"/>
    </source>
</evidence>
<organism evidence="15 16">
    <name type="scientific">Armadillidium nasatum</name>
    <dbReference type="NCBI Taxonomy" id="96803"/>
    <lineage>
        <taxon>Eukaryota</taxon>
        <taxon>Metazoa</taxon>
        <taxon>Ecdysozoa</taxon>
        <taxon>Arthropoda</taxon>
        <taxon>Crustacea</taxon>
        <taxon>Multicrustacea</taxon>
        <taxon>Malacostraca</taxon>
        <taxon>Eumalacostraca</taxon>
        <taxon>Peracarida</taxon>
        <taxon>Isopoda</taxon>
        <taxon>Oniscidea</taxon>
        <taxon>Crinocheta</taxon>
        <taxon>Armadillidiidae</taxon>
        <taxon>Armadillidium</taxon>
    </lineage>
</organism>
<dbReference type="InterPro" id="IPR045357">
    <property type="entry name" value="Aminopeptidase_N-like_N"/>
</dbReference>
<sequence length="320" mass="37318">LIFQQIESNSHEEIQAPDTKEEQKVKNVRLPKNIKPLYYYVRLRPYIHGNFTFDGHVEMTFEALEDTTNVTLHIKDIITKNETIKIVLNETSEVKIKSHQYDHERQFYIAQLEESLKKDKIYIISMDFVGYLNTQLSGFYRSSFKDKNGKTKWLASTQFEATSARKAFPCMDEPALKANFTIEIGREENMTSLSNMPLKETVPMEGEPGWFWDKFEESVKMSTYLVAFVVSDFKYLESNIKTNYTFKDSGEFYYVYLKFGLGERGVHLPYAEHAVKIGPSASKFFENFFMVPFPLPKQDMIAIPDFSKGAMENWGLITYR</sequence>
<keyword evidence="16" id="KW-1185">Reference proteome</keyword>
<dbReference type="Pfam" id="PF01433">
    <property type="entry name" value="Peptidase_M1"/>
    <property type="match status" value="1"/>
</dbReference>
<keyword evidence="10" id="KW-1133">Transmembrane helix</keyword>
<evidence type="ECO:0000256" key="11">
    <source>
        <dbReference type="ARBA" id="ARBA00023136"/>
    </source>
</evidence>
<comment type="cofactor">
    <cofactor evidence="1">
        <name>Zn(2+)</name>
        <dbReference type="ChEBI" id="CHEBI:29105"/>
    </cofactor>
</comment>
<dbReference type="PANTHER" id="PTHR11533:SF294">
    <property type="entry name" value="THYROTROPIN-RELEASING HORMONE-DEGRADING ECTOENZYME"/>
    <property type="match status" value="1"/>
</dbReference>
<name>A0A5N5ST67_9CRUS</name>
<keyword evidence="8" id="KW-0862">Zinc</keyword>
<feature type="domain" description="Peptidase M1 membrane alanine aminopeptidase" evidence="13">
    <location>
        <begin position="280"/>
        <end position="320"/>
    </location>
</feature>
<keyword evidence="6" id="KW-0479">Metal-binding</keyword>
<dbReference type="EMBL" id="SEYY01020695">
    <property type="protein sequence ID" value="KAB7497105.1"/>
    <property type="molecule type" value="Genomic_DNA"/>
</dbReference>
<dbReference type="InterPro" id="IPR034016">
    <property type="entry name" value="M1_APN-typ"/>
</dbReference>
<gene>
    <name evidence="15" type="primary">ape1</name>
    <name evidence="15" type="ORF">Anas_09416</name>
</gene>
<evidence type="ECO:0000259" key="13">
    <source>
        <dbReference type="Pfam" id="PF01433"/>
    </source>
</evidence>
<dbReference type="PANTHER" id="PTHR11533">
    <property type="entry name" value="PROTEASE M1 ZINC METALLOPROTEASE"/>
    <property type="match status" value="1"/>
</dbReference>
<dbReference type="SUPFAM" id="SSF55486">
    <property type="entry name" value="Metalloproteases ('zincins'), catalytic domain"/>
    <property type="match status" value="1"/>
</dbReference>
<evidence type="ECO:0000256" key="5">
    <source>
        <dbReference type="ARBA" id="ARBA00022692"/>
    </source>
</evidence>
<dbReference type="PRINTS" id="PR00756">
    <property type="entry name" value="ALADIPTASE"/>
</dbReference>
<dbReference type="Gene3D" id="3.30.2010.30">
    <property type="match status" value="1"/>
</dbReference>
<dbReference type="GO" id="GO:0006508">
    <property type="term" value="P:proteolysis"/>
    <property type="evidence" value="ECO:0007669"/>
    <property type="project" value="UniProtKB-KW"/>
</dbReference>
<keyword evidence="11" id="KW-0472">Membrane</keyword>
<evidence type="ECO:0000256" key="1">
    <source>
        <dbReference type="ARBA" id="ARBA00001947"/>
    </source>
</evidence>
<dbReference type="GO" id="GO:0005886">
    <property type="term" value="C:plasma membrane"/>
    <property type="evidence" value="ECO:0007669"/>
    <property type="project" value="UniProtKB-SubCell"/>
</dbReference>
<dbReference type="InterPro" id="IPR042097">
    <property type="entry name" value="Aminopeptidase_N-like_N_sf"/>
</dbReference>
<evidence type="ECO:0000313" key="15">
    <source>
        <dbReference type="EMBL" id="KAB7497105.1"/>
    </source>
</evidence>
<dbReference type="GO" id="GO:0042277">
    <property type="term" value="F:peptide binding"/>
    <property type="evidence" value="ECO:0007669"/>
    <property type="project" value="TreeGrafter"/>
</dbReference>
<accession>A0A5N5ST67</accession>
<proteinExistence type="predicted"/>
<evidence type="ECO:0000256" key="12">
    <source>
        <dbReference type="ARBA" id="ARBA00023180"/>
    </source>
</evidence>
<keyword evidence="9" id="KW-0735">Signal-anchor</keyword>
<keyword evidence="12" id="KW-0325">Glycoprotein</keyword>
<feature type="domain" description="Aminopeptidase N-like N-terminal" evidence="14">
    <location>
        <begin position="35"/>
        <end position="225"/>
    </location>
</feature>
<keyword evidence="5" id="KW-0812">Transmembrane</keyword>
<keyword evidence="15" id="KW-0031">Aminopeptidase</keyword>
<evidence type="ECO:0000256" key="7">
    <source>
        <dbReference type="ARBA" id="ARBA00022801"/>
    </source>
</evidence>
<dbReference type="GO" id="GO:0070006">
    <property type="term" value="F:metalloaminopeptidase activity"/>
    <property type="evidence" value="ECO:0007669"/>
    <property type="project" value="TreeGrafter"/>
</dbReference>
<dbReference type="GO" id="GO:0005737">
    <property type="term" value="C:cytoplasm"/>
    <property type="evidence" value="ECO:0007669"/>
    <property type="project" value="TreeGrafter"/>
</dbReference>
<comment type="caution">
    <text evidence="15">The sequence shown here is derived from an EMBL/GenBank/DDBJ whole genome shotgun (WGS) entry which is preliminary data.</text>
</comment>
<evidence type="ECO:0000259" key="14">
    <source>
        <dbReference type="Pfam" id="PF17900"/>
    </source>
</evidence>
<feature type="non-terminal residue" evidence="15">
    <location>
        <position position="1"/>
    </location>
</feature>
<dbReference type="OrthoDB" id="6368475at2759"/>
<dbReference type="GO" id="GO:0008270">
    <property type="term" value="F:zinc ion binding"/>
    <property type="evidence" value="ECO:0007669"/>
    <property type="project" value="InterPro"/>
</dbReference>
<dbReference type="Proteomes" id="UP000326759">
    <property type="component" value="Unassembled WGS sequence"/>
</dbReference>
<dbReference type="AlphaFoldDB" id="A0A5N5ST67"/>
<keyword evidence="4" id="KW-0645">Protease</keyword>
<dbReference type="GO" id="GO:0005615">
    <property type="term" value="C:extracellular space"/>
    <property type="evidence" value="ECO:0007669"/>
    <property type="project" value="TreeGrafter"/>
</dbReference>
<reference evidence="15 16" key="1">
    <citation type="journal article" date="2019" name="PLoS Biol.">
        <title>Sex chromosomes control vertical transmission of feminizing Wolbachia symbionts in an isopod.</title>
        <authorList>
            <person name="Becking T."/>
            <person name="Chebbi M.A."/>
            <person name="Giraud I."/>
            <person name="Moumen B."/>
            <person name="Laverre T."/>
            <person name="Caubet Y."/>
            <person name="Peccoud J."/>
            <person name="Gilbert C."/>
            <person name="Cordaux R."/>
        </authorList>
    </citation>
    <scope>NUCLEOTIDE SEQUENCE [LARGE SCALE GENOMIC DNA]</scope>
    <source>
        <strain evidence="15">ANa2</strain>
        <tissue evidence="15">Whole body excluding digestive tract and cuticle</tissue>
    </source>
</reference>
<dbReference type="Pfam" id="PF17900">
    <property type="entry name" value="Peptidase_M1_N"/>
    <property type="match status" value="1"/>
</dbReference>
<protein>
    <submittedName>
        <fullName evidence="15">Aminopeptidase 1</fullName>
    </submittedName>
</protein>
<dbReference type="GO" id="GO:0043171">
    <property type="term" value="P:peptide catabolic process"/>
    <property type="evidence" value="ECO:0007669"/>
    <property type="project" value="TreeGrafter"/>
</dbReference>
<dbReference type="FunFam" id="2.60.40.1730:FF:000012">
    <property type="entry name" value="Aminopeptidase N"/>
    <property type="match status" value="1"/>
</dbReference>
<dbReference type="InterPro" id="IPR050344">
    <property type="entry name" value="Peptidase_M1_aminopeptidases"/>
</dbReference>
<keyword evidence="7" id="KW-0378">Hydrolase</keyword>
<evidence type="ECO:0000256" key="3">
    <source>
        <dbReference type="ARBA" id="ARBA00004609"/>
    </source>
</evidence>
<evidence type="ECO:0000256" key="9">
    <source>
        <dbReference type="ARBA" id="ARBA00022968"/>
    </source>
</evidence>
<dbReference type="CDD" id="cd09601">
    <property type="entry name" value="M1_APN-Q_like"/>
    <property type="match status" value="1"/>
</dbReference>
<comment type="subcellular location">
    <subcellularLocation>
        <location evidence="3">Cell membrane</location>
        <topology evidence="3">Lipid-anchor</topology>
        <topology evidence="3">GPI-anchor</topology>
    </subcellularLocation>
    <subcellularLocation>
        <location evidence="2">Membrane</location>
        <topology evidence="2">Single-pass type II membrane protein</topology>
    </subcellularLocation>
</comment>
<evidence type="ECO:0000256" key="4">
    <source>
        <dbReference type="ARBA" id="ARBA00022670"/>
    </source>
</evidence>
<evidence type="ECO:0000313" key="16">
    <source>
        <dbReference type="Proteomes" id="UP000326759"/>
    </source>
</evidence>